<dbReference type="EMBL" id="JAPWGM010000003">
    <property type="protein sequence ID" value="MCZ4244389.1"/>
    <property type="molecule type" value="Genomic_DNA"/>
</dbReference>
<dbReference type="InterPro" id="IPR024535">
    <property type="entry name" value="RHGA/B-epi-like_pectate_lyase"/>
</dbReference>
<dbReference type="SUPFAM" id="SSF51126">
    <property type="entry name" value="Pectin lyase-like"/>
    <property type="match status" value="1"/>
</dbReference>
<evidence type="ECO:0000259" key="1">
    <source>
        <dbReference type="Pfam" id="PF12708"/>
    </source>
</evidence>
<dbReference type="RefSeq" id="WP_269427458.1">
    <property type="nucleotide sequence ID" value="NZ_JAPWGM010000003.1"/>
</dbReference>
<evidence type="ECO:0000313" key="2">
    <source>
        <dbReference type="EMBL" id="MCZ4244389.1"/>
    </source>
</evidence>
<dbReference type="InterPro" id="IPR012334">
    <property type="entry name" value="Pectin_lyas_fold"/>
</dbReference>
<gene>
    <name evidence="2" type="ORF">O0955_10280</name>
</gene>
<feature type="domain" description="Rhamnogalacturonase A/B/Epimerase-like pectate lyase" evidence="1">
    <location>
        <begin position="71"/>
        <end position="140"/>
    </location>
</feature>
<keyword evidence="2" id="KW-0378">Hydrolase</keyword>
<organism evidence="2 3">
    <name type="scientific">Pedobacter punctiformis</name>
    <dbReference type="NCBI Taxonomy" id="3004097"/>
    <lineage>
        <taxon>Bacteria</taxon>
        <taxon>Pseudomonadati</taxon>
        <taxon>Bacteroidota</taxon>
        <taxon>Sphingobacteriia</taxon>
        <taxon>Sphingobacteriales</taxon>
        <taxon>Sphingobacteriaceae</taxon>
        <taxon>Pedobacter</taxon>
    </lineage>
</organism>
<dbReference type="Proteomes" id="UP001144347">
    <property type="component" value="Unassembled WGS sequence"/>
</dbReference>
<accession>A0ABT4L902</accession>
<dbReference type="GO" id="GO:0016787">
    <property type="term" value="F:hydrolase activity"/>
    <property type="evidence" value="ECO:0007669"/>
    <property type="project" value="UniProtKB-KW"/>
</dbReference>
<keyword evidence="3" id="KW-1185">Reference proteome</keyword>
<sequence>MPTYTNELDVEKVIIDELDSLKTISNILDQYTGEQVTFNETTEITNDLELDGVIYVKFGDDYFKRNFTGSVNIKWFGARGNGIHDDYEAIQGAINYAQKQGISLSIPEGIFKTSTTLEIIRRIHIYGEGMWQSQIIYSGSDSAVRITPPTDRTSNTGTYFHDFTIKPQIEGGGKYGIEVYLGINAYFSNWEFHRIFIGDFGNFGIRLDNSLRNVDGFFAFTIRRCWIQNGLNGDSVGDSITISENTITGNRILSPGILFSGIGGARQIVIRENNITTQHGAIALLAMEQTQICFNQLEHGAGSDYLGIYQSQLYLADCIYCVIQGNTISPARSIGSITSDYAIYLSGTSIGNVITQNDMSVGAAGKYIGFGISSKHNILKTDNAYYGILNSEVETLGVDNLGIDNYGVEVFLTLLANWIPYDSTSEVSAKKIESGLVILRGAIKDGIQTLGTTIFILPQLFRPVREKRFQVTNFNVGTFSSATLLIRPTGEVNILAISGSTLLQIDGVSYTTN</sequence>
<protein>
    <submittedName>
        <fullName evidence="2">Glycosyl hydrolase family 28-related protein</fullName>
    </submittedName>
</protein>
<name>A0ABT4L902_9SPHI</name>
<dbReference type="Gene3D" id="2.160.20.10">
    <property type="entry name" value="Single-stranded right-handed beta-helix, Pectin lyase-like"/>
    <property type="match status" value="1"/>
</dbReference>
<comment type="caution">
    <text evidence="2">The sequence shown here is derived from an EMBL/GenBank/DDBJ whole genome shotgun (WGS) entry which is preliminary data.</text>
</comment>
<reference evidence="2" key="1">
    <citation type="submission" date="2022-12" db="EMBL/GenBank/DDBJ databases">
        <title>Genome sequence of HCMS5-2.</title>
        <authorList>
            <person name="Woo H."/>
        </authorList>
    </citation>
    <scope>NUCLEOTIDE SEQUENCE</scope>
    <source>
        <strain evidence="2">HCMS5-2</strain>
    </source>
</reference>
<dbReference type="Pfam" id="PF12708">
    <property type="entry name" value="Pect-lyase_RHGA_epim"/>
    <property type="match status" value="1"/>
</dbReference>
<evidence type="ECO:0000313" key="3">
    <source>
        <dbReference type="Proteomes" id="UP001144347"/>
    </source>
</evidence>
<proteinExistence type="predicted"/>
<dbReference type="InterPro" id="IPR011050">
    <property type="entry name" value="Pectin_lyase_fold/virulence"/>
</dbReference>